<reference evidence="6 7" key="1">
    <citation type="journal article" date="2019" name="Sci. Rep.">
        <title>Comparative genomics of chytrid fungi reveal insights into the obligate biotrophic and pathogenic lifestyle of Synchytrium endobioticum.</title>
        <authorList>
            <person name="van de Vossenberg B.T.L.H."/>
            <person name="Warris S."/>
            <person name="Nguyen H.D.T."/>
            <person name="van Gent-Pelzer M.P.E."/>
            <person name="Joly D.L."/>
            <person name="van de Geest H.C."/>
            <person name="Bonants P.J.M."/>
            <person name="Smith D.S."/>
            <person name="Levesque C.A."/>
            <person name="van der Lee T.A.J."/>
        </authorList>
    </citation>
    <scope>NUCLEOTIDE SEQUENCE [LARGE SCALE GENOMIC DNA]</scope>
    <source>
        <strain evidence="6 7">CBS 809.83</strain>
    </source>
</reference>
<gene>
    <name evidence="6" type="ORF">PhCBS80983_g03819</name>
</gene>
<dbReference type="EMBL" id="QEAQ01000052">
    <property type="protein sequence ID" value="TPX57474.1"/>
    <property type="molecule type" value="Genomic_DNA"/>
</dbReference>
<accession>A0A507E0V8</accession>
<keyword evidence="1 3" id="KW-0808">Transferase</keyword>
<name>A0A507E0V8_9FUNG</name>
<feature type="binding site" evidence="3">
    <location>
        <begin position="172"/>
        <end position="181"/>
    </location>
    <ligand>
        <name>acetyl-CoA</name>
        <dbReference type="ChEBI" id="CHEBI:57288"/>
    </ligand>
</feature>
<feature type="region of interest" description="Disordered" evidence="4">
    <location>
        <begin position="70"/>
        <end position="102"/>
    </location>
</feature>
<dbReference type="GO" id="GO:0005874">
    <property type="term" value="C:microtubule"/>
    <property type="evidence" value="ECO:0007669"/>
    <property type="project" value="InterPro"/>
</dbReference>
<comment type="catalytic activity">
    <reaction evidence="3">
        <text>L-lysyl-[alpha-tubulin] + acetyl-CoA = N(6)-acetyl-L-lysyl-[alpha-tubulin] + CoA + H(+)</text>
        <dbReference type="Rhea" id="RHEA:15277"/>
        <dbReference type="Rhea" id="RHEA-COMP:11278"/>
        <dbReference type="Rhea" id="RHEA-COMP:11279"/>
        <dbReference type="ChEBI" id="CHEBI:15378"/>
        <dbReference type="ChEBI" id="CHEBI:29969"/>
        <dbReference type="ChEBI" id="CHEBI:57287"/>
        <dbReference type="ChEBI" id="CHEBI:57288"/>
        <dbReference type="ChEBI" id="CHEBI:61930"/>
        <dbReference type="EC" id="2.3.1.108"/>
    </reaction>
</comment>
<dbReference type="InterPro" id="IPR007965">
    <property type="entry name" value="GNAT_ATAT"/>
</dbReference>
<dbReference type="PANTHER" id="PTHR12327">
    <property type="entry name" value="ALPHA-TUBULIN N-ACETYLTRANSFERASE 1"/>
    <property type="match status" value="1"/>
</dbReference>
<dbReference type="Proteomes" id="UP000318582">
    <property type="component" value="Unassembled WGS sequence"/>
</dbReference>
<keyword evidence="2 3" id="KW-0012">Acyltransferase</keyword>
<dbReference type="EC" id="2.3.1.108" evidence="3"/>
<feature type="binding site" evidence="3">
    <location>
        <begin position="136"/>
        <end position="149"/>
    </location>
    <ligand>
        <name>acetyl-CoA</name>
        <dbReference type="ChEBI" id="CHEBI:57288"/>
    </ligand>
</feature>
<sequence>MEFKFDISSVLRKPISVFTADSLPRHPALLERVIEVIDELGVASAKAQGLRGPVTTSHKLRANPTHRVYVMKSNEPGNSPPSDPSPDHPDYHDGPRSKKRRGSAAIGIVKVGIKSLFLVDEYGRHLQVSPLCVLDFYVHEDFQRQGCGRKLFDYMLTIEMQRPGHLAYDRPSPKLTAFLKKHYGLSEYIHQPNNFVVYKEYGLACLHIDRAGRPTSAKRASPLLPKGVEKPPAPSGSWQVSSFRRKVASRDQTRESVHHLRKARGGGAGTLSSTRIQTAFPEGLGAPVPIKIVVPPSDSSRASSPNHSLDGQDETRSRSESPTHIQRPLPPQGDRLPPLPVTVSAVISPQPSQAATSYLPQLSSTYALGLGTHKRSGLASKYGNFVGRAPDTAAGSNMHLLTAASPFRRGNPRNVQWSKIR</sequence>
<dbReference type="CDD" id="cd04301">
    <property type="entry name" value="NAT_SF"/>
    <property type="match status" value="1"/>
</dbReference>
<evidence type="ECO:0000256" key="2">
    <source>
        <dbReference type="ARBA" id="ARBA00023315"/>
    </source>
</evidence>
<evidence type="ECO:0000256" key="1">
    <source>
        <dbReference type="ARBA" id="ARBA00022679"/>
    </source>
</evidence>
<comment type="caution">
    <text evidence="6">The sequence shown here is derived from an EMBL/GenBank/DDBJ whole genome shotgun (WGS) entry which is preliminary data.</text>
</comment>
<evidence type="ECO:0000256" key="3">
    <source>
        <dbReference type="HAMAP-Rule" id="MF_03130"/>
    </source>
</evidence>
<protein>
    <recommendedName>
        <fullName evidence="3">Alpha-tubulin N-acetyltransferase</fullName>
        <shortName evidence="3">Alpha-TAT</shortName>
        <shortName evidence="3">TAT</shortName>
        <ecNumber evidence="3">2.3.1.108</ecNumber>
    </recommendedName>
    <alternativeName>
        <fullName evidence="3">Acetyltransferase mec-17 homolog</fullName>
    </alternativeName>
</protein>
<feature type="compositionally biased region" description="Polar residues" evidence="4">
    <location>
        <begin position="297"/>
        <end position="309"/>
    </location>
</feature>
<feature type="domain" description="N-acetyltransferase" evidence="5">
    <location>
        <begin position="1"/>
        <end position="202"/>
    </location>
</feature>
<feature type="region of interest" description="Disordered" evidence="4">
    <location>
        <begin position="287"/>
        <end position="339"/>
    </location>
</feature>
<evidence type="ECO:0000313" key="6">
    <source>
        <dbReference type="EMBL" id="TPX57474.1"/>
    </source>
</evidence>
<dbReference type="HAMAP" id="MF_03130">
    <property type="entry name" value="mec17"/>
    <property type="match status" value="1"/>
</dbReference>
<feature type="region of interest" description="Disordered" evidence="4">
    <location>
        <begin position="216"/>
        <end position="272"/>
    </location>
</feature>
<feature type="compositionally biased region" description="Basic and acidic residues" evidence="4">
    <location>
        <begin position="85"/>
        <end position="96"/>
    </location>
</feature>
<proteinExistence type="inferred from homology"/>
<evidence type="ECO:0000259" key="5">
    <source>
        <dbReference type="PROSITE" id="PS51730"/>
    </source>
</evidence>
<evidence type="ECO:0000313" key="7">
    <source>
        <dbReference type="Proteomes" id="UP000318582"/>
    </source>
</evidence>
<dbReference type="Pfam" id="PF05301">
    <property type="entry name" value="Acetyltransf_16"/>
    <property type="match status" value="2"/>
</dbReference>
<dbReference type="PROSITE" id="PS51730">
    <property type="entry name" value="GNAT_ATAT"/>
    <property type="match status" value="1"/>
</dbReference>
<organism evidence="6 7">
    <name type="scientific">Powellomyces hirtus</name>
    <dbReference type="NCBI Taxonomy" id="109895"/>
    <lineage>
        <taxon>Eukaryota</taxon>
        <taxon>Fungi</taxon>
        <taxon>Fungi incertae sedis</taxon>
        <taxon>Chytridiomycota</taxon>
        <taxon>Chytridiomycota incertae sedis</taxon>
        <taxon>Chytridiomycetes</taxon>
        <taxon>Spizellomycetales</taxon>
        <taxon>Powellomycetaceae</taxon>
        <taxon>Powellomyces</taxon>
    </lineage>
</organism>
<dbReference type="PANTHER" id="PTHR12327:SF0">
    <property type="entry name" value="ALPHA-TUBULIN N-ACETYLTRANSFERASE 1"/>
    <property type="match status" value="1"/>
</dbReference>
<dbReference type="Gene3D" id="3.40.630.30">
    <property type="match status" value="1"/>
</dbReference>
<dbReference type="GO" id="GO:0019799">
    <property type="term" value="F:tubulin N-acetyltransferase activity"/>
    <property type="evidence" value="ECO:0007669"/>
    <property type="project" value="UniProtKB-UniRule"/>
</dbReference>
<dbReference type="AlphaFoldDB" id="A0A507E0V8"/>
<comment type="function">
    <text evidence="3">Specifically acetylates 'Lys-40' in alpha-tubulin on the lumenal side of microtubules. Promotes microtubule destabilization and accelerates microtubule dynamics; this activity may be independent of acetylation activity. Acetylates alpha-tubulin with a slow enzymatic rate, due to a catalytic site that is not optimized for acetyl transfer. Enters the microtubule through each end and diffuses quickly throughout the lumen of microtubules. Acetylates only long/old microtubules because of its slow acetylation rate since it does not have time to act on dynamically unstable microtubules before the enzyme is released.</text>
</comment>
<dbReference type="InterPro" id="IPR038746">
    <property type="entry name" value="Atat"/>
</dbReference>
<keyword evidence="7" id="KW-1185">Reference proteome</keyword>
<dbReference type="GO" id="GO:0070507">
    <property type="term" value="P:regulation of microtubule cytoskeleton organization"/>
    <property type="evidence" value="ECO:0007669"/>
    <property type="project" value="UniProtKB-UniRule"/>
</dbReference>
<feature type="compositionally biased region" description="Basic and acidic residues" evidence="4">
    <location>
        <begin position="248"/>
        <end position="258"/>
    </location>
</feature>
<evidence type="ECO:0000256" key="4">
    <source>
        <dbReference type="SAM" id="MobiDB-lite"/>
    </source>
</evidence>
<feature type="site" description="Crucial for catalytic activity" evidence="3">
    <location>
        <position position="48"/>
    </location>
</feature>
<comment type="similarity">
    <text evidence="3">Belongs to the acetyltransferase ATAT1 family.</text>
</comment>